<accession>A0A1D8CXL2</accession>
<protein>
    <recommendedName>
        <fullName evidence="3">PEP-CTERM protein-sorting domain-containing protein</fullName>
    </recommendedName>
</protein>
<evidence type="ECO:0000313" key="2">
    <source>
        <dbReference type="Proteomes" id="UP000095185"/>
    </source>
</evidence>
<evidence type="ECO:0008006" key="3">
    <source>
        <dbReference type="Google" id="ProtNLM"/>
    </source>
</evidence>
<dbReference type="KEGG" id="clz:BIU88_05615"/>
<dbReference type="Proteomes" id="UP000095185">
    <property type="component" value="Chromosome"/>
</dbReference>
<gene>
    <name evidence="1" type="ORF">BIU88_05615</name>
</gene>
<dbReference type="AlphaFoldDB" id="A0A1D8CXL2"/>
<dbReference type="Gene3D" id="2.60.120.430">
    <property type="entry name" value="Galactose-binding lectin"/>
    <property type="match status" value="1"/>
</dbReference>
<evidence type="ECO:0000313" key="1">
    <source>
        <dbReference type="EMBL" id="AOS83670.1"/>
    </source>
</evidence>
<sequence>MTNISSIPVFANPGDILNIQLGGINSSAYTNGAAINDNIQIWNRLRSTSLTTVNNLMYYNSGSTDKTGISVTYHSNMGSTSTMFPSSSLDVKLMKGFAKTTDTVGFFNFSGLTNGTYNIYVYSQAAPNKLQTSHLTVTSNFESKDFTLTNTGNDKLFIENTNWMMKTIVVTDGTLNFSLGTDSYLNGIQIQQITDAVPEPANIVLIGVGGILLFGFQKRDRNEKDIVKR</sequence>
<dbReference type="EMBL" id="CP017305">
    <property type="protein sequence ID" value="AOS83670.1"/>
    <property type="molecule type" value="Genomic_DNA"/>
</dbReference>
<organism evidence="1 2">
    <name type="scientific">Chlorobaculum limnaeum</name>
    <dbReference type="NCBI Taxonomy" id="274537"/>
    <lineage>
        <taxon>Bacteria</taxon>
        <taxon>Pseudomonadati</taxon>
        <taxon>Chlorobiota</taxon>
        <taxon>Chlorobiia</taxon>
        <taxon>Chlorobiales</taxon>
        <taxon>Chlorobiaceae</taxon>
        <taxon>Chlorobaculum</taxon>
    </lineage>
</organism>
<name>A0A1D8CXL2_CHLLM</name>
<keyword evidence="2" id="KW-1185">Reference proteome</keyword>
<proteinExistence type="predicted"/>
<reference evidence="1" key="1">
    <citation type="submission" date="2016-09" db="EMBL/GenBank/DDBJ databases">
        <title>Genome sequence of Chlorobaculum limnaeum.</title>
        <authorList>
            <person name="Liu Z."/>
            <person name="Tank M."/>
            <person name="Bryant D.A."/>
        </authorList>
    </citation>
    <scope>NUCLEOTIDE SEQUENCE [LARGE SCALE GENOMIC DNA]</scope>
    <source>
        <strain evidence="1">DSM 1677</strain>
    </source>
</reference>